<evidence type="ECO:0000256" key="3">
    <source>
        <dbReference type="ARBA" id="ARBA00022692"/>
    </source>
</evidence>
<dbReference type="PIRSF" id="PIRSF006648">
    <property type="entry name" value="DrrB"/>
    <property type="match status" value="1"/>
</dbReference>
<evidence type="ECO:0000256" key="2">
    <source>
        <dbReference type="ARBA" id="ARBA00007783"/>
    </source>
</evidence>
<comment type="similarity">
    <text evidence="2">Belongs to the ABC-2 integral membrane protein family.</text>
</comment>
<evidence type="ECO:0000256" key="4">
    <source>
        <dbReference type="ARBA" id="ARBA00022989"/>
    </source>
</evidence>
<dbReference type="EMBL" id="AP027272">
    <property type="protein sequence ID" value="BDX05669.1"/>
    <property type="molecule type" value="Genomic_DNA"/>
</dbReference>
<feature type="transmembrane region" description="Helical" evidence="6">
    <location>
        <begin position="63"/>
        <end position="85"/>
    </location>
</feature>
<dbReference type="PANTHER" id="PTHR43229">
    <property type="entry name" value="NODULATION PROTEIN J"/>
    <property type="match status" value="1"/>
</dbReference>
<accession>A0AA48HPL9</accession>
<reference evidence="8" key="1">
    <citation type="submission" date="2023-01" db="EMBL/GenBank/DDBJ databases">
        <title>Complete genome sequence of Planctobacterium marinum strain Dej080120_11.</title>
        <authorList>
            <person name="Ueki S."/>
            <person name="Maruyama F."/>
        </authorList>
    </citation>
    <scope>NUCLEOTIDE SEQUENCE</scope>
    <source>
        <strain evidence="8">Dej080120_11</strain>
    </source>
</reference>
<keyword evidence="3 6" id="KW-0812">Transmembrane</keyword>
<evidence type="ECO:0000256" key="6">
    <source>
        <dbReference type="SAM" id="Phobius"/>
    </source>
</evidence>
<evidence type="ECO:0000313" key="8">
    <source>
        <dbReference type="EMBL" id="BDX05669.1"/>
    </source>
</evidence>
<evidence type="ECO:0000313" key="9">
    <source>
        <dbReference type="Proteomes" id="UP001333710"/>
    </source>
</evidence>
<feature type="transmembrane region" description="Helical" evidence="6">
    <location>
        <begin position="142"/>
        <end position="164"/>
    </location>
</feature>
<feature type="domain" description="ABC-2 type transporter transmembrane" evidence="7">
    <location>
        <begin position="21"/>
        <end position="218"/>
    </location>
</feature>
<gene>
    <name evidence="8" type="ORF">MACH26_11900</name>
</gene>
<dbReference type="InterPro" id="IPR013525">
    <property type="entry name" value="ABC2_TM"/>
</dbReference>
<feature type="transmembrane region" description="Helical" evidence="6">
    <location>
        <begin position="106"/>
        <end position="130"/>
    </location>
</feature>
<keyword evidence="4 6" id="KW-1133">Transmembrane helix</keyword>
<dbReference type="AlphaFoldDB" id="A0AA48HPL9"/>
<organism evidence="8 9">
    <name type="scientific">Planctobacterium marinum</name>
    <dbReference type="NCBI Taxonomy" id="1631968"/>
    <lineage>
        <taxon>Bacteria</taxon>
        <taxon>Pseudomonadati</taxon>
        <taxon>Pseudomonadota</taxon>
        <taxon>Gammaproteobacteria</taxon>
        <taxon>Alteromonadales</taxon>
        <taxon>Alteromonadaceae</taxon>
        <taxon>Planctobacterium</taxon>
    </lineage>
</organism>
<sequence>MNNSLNTRQLFNIWQLEASTDIRKTFRTPGFVLPSLLFPVMFYIFFGIVFVPDENSAVSQYLMATYCVFGVMGPALFAFGADVAVEKDRGMLALKQISPMPIAAYFAAKVVTAIAFASIIVVLLFCIAITSGGVTMEFWQWIYTALILLPGVLPFCAMGLFIGLKVKAQAAAAVVNLIYLPMSFLSGLWIPVMQFSEMLQQLAKVLPPFHFSQLVLKIQGADIGMPWWIHVSVLLGYTALFGGLAYRAFKSMEVR</sequence>
<feature type="transmembrane region" description="Helical" evidence="6">
    <location>
        <begin position="227"/>
        <end position="249"/>
    </location>
</feature>
<dbReference type="Pfam" id="PF01061">
    <property type="entry name" value="ABC2_membrane"/>
    <property type="match status" value="1"/>
</dbReference>
<keyword evidence="5 6" id="KW-0472">Membrane</keyword>
<evidence type="ECO:0000259" key="7">
    <source>
        <dbReference type="Pfam" id="PF01061"/>
    </source>
</evidence>
<name>A0AA48HPL9_9ALTE</name>
<dbReference type="KEGG" id="pmaw:MACH26_11900"/>
<proteinExistence type="inferred from homology"/>
<comment type="subcellular location">
    <subcellularLocation>
        <location evidence="1">Membrane</location>
        <topology evidence="1">Multi-pass membrane protein</topology>
    </subcellularLocation>
</comment>
<feature type="transmembrane region" description="Helical" evidence="6">
    <location>
        <begin position="31"/>
        <end position="51"/>
    </location>
</feature>
<dbReference type="InterPro" id="IPR051784">
    <property type="entry name" value="Nod_factor_ABC_transporter"/>
</dbReference>
<dbReference type="Proteomes" id="UP001333710">
    <property type="component" value="Chromosome"/>
</dbReference>
<keyword evidence="9" id="KW-1185">Reference proteome</keyword>
<dbReference type="GO" id="GO:0140359">
    <property type="term" value="F:ABC-type transporter activity"/>
    <property type="evidence" value="ECO:0007669"/>
    <property type="project" value="InterPro"/>
</dbReference>
<evidence type="ECO:0000256" key="5">
    <source>
        <dbReference type="ARBA" id="ARBA00023136"/>
    </source>
</evidence>
<dbReference type="RefSeq" id="WP_338291655.1">
    <property type="nucleotide sequence ID" value="NZ_AP027272.1"/>
</dbReference>
<feature type="transmembrane region" description="Helical" evidence="6">
    <location>
        <begin position="171"/>
        <end position="192"/>
    </location>
</feature>
<dbReference type="GO" id="GO:0043190">
    <property type="term" value="C:ATP-binding cassette (ABC) transporter complex"/>
    <property type="evidence" value="ECO:0007669"/>
    <property type="project" value="InterPro"/>
</dbReference>
<dbReference type="PANTHER" id="PTHR43229:SF2">
    <property type="entry name" value="NODULATION PROTEIN J"/>
    <property type="match status" value="1"/>
</dbReference>
<protein>
    <submittedName>
        <fullName evidence="8">ABC transporter</fullName>
    </submittedName>
</protein>
<dbReference type="InterPro" id="IPR000412">
    <property type="entry name" value="ABC_2_transport"/>
</dbReference>
<evidence type="ECO:0000256" key="1">
    <source>
        <dbReference type="ARBA" id="ARBA00004141"/>
    </source>
</evidence>